<dbReference type="InterPro" id="IPR029058">
    <property type="entry name" value="AB_hydrolase_fold"/>
</dbReference>
<protein>
    <recommendedName>
        <fullName evidence="3">Dienelactone hydrolase</fullName>
    </recommendedName>
</protein>
<sequence>PELVGGVFYGTNLLTKEAGSLTIQNSGIPIALIAGELDTIVLPEFTQRTYDNIADSPKAFIQIKGINHYGITDVSQPKDGPEEENKPQLKQTESVKMIAEWSALFLQAYVLKQQASLDCLSQYQNFSNEQMSVICEG</sequence>
<feature type="non-terminal residue" evidence="1">
    <location>
        <position position="1"/>
    </location>
</feature>
<gene>
    <name evidence="1" type="ORF">WN50_37225</name>
</gene>
<dbReference type="Proteomes" id="UP000033607">
    <property type="component" value="Unassembled WGS sequence"/>
</dbReference>
<evidence type="ECO:0000313" key="2">
    <source>
        <dbReference type="Proteomes" id="UP000033607"/>
    </source>
</evidence>
<evidence type="ECO:0008006" key="3">
    <source>
        <dbReference type="Google" id="ProtNLM"/>
    </source>
</evidence>
<evidence type="ECO:0000313" key="1">
    <source>
        <dbReference type="EMBL" id="KMW70179.1"/>
    </source>
</evidence>
<proteinExistence type="predicted"/>
<dbReference type="AlphaFoldDB" id="A0A0J9HLV4"/>
<dbReference type="Gene3D" id="3.40.50.1820">
    <property type="entry name" value="alpha/beta hydrolase"/>
    <property type="match status" value="1"/>
</dbReference>
<dbReference type="SUPFAM" id="SSF53474">
    <property type="entry name" value="alpha/beta-Hydrolases"/>
    <property type="match status" value="1"/>
</dbReference>
<reference evidence="1 2" key="1">
    <citation type="submission" date="2015-06" db="EMBL/GenBank/DDBJ databases">
        <title>Draft genome assembly of filamentous brackish cyanobacterium Limnoraphis robusta strain CS-951.</title>
        <authorList>
            <person name="Willis A."/>
            <person name="Parks M."/>
            <person name="Burford M.A."/>
        </authorList>
    </citation>
    <scope>NUCLEOTIDE SEQUENCE [LARGE SCALE GENOMIC DNA]</scope>
    <source>
        <strain evidence="1 2">CS-951</strain>
    </source>
</reference>
<dbReference type="EMBL" id="LATL02000239">
    <property type="protein sequence ID" value="KMW70179.1"/>
    <property type="molecule type" value="Genomic_DNA"/>
</dbReference>
<organism evidence="1 2">
    <name type="scientific">Limnoraphis robusta CS-951</name>
    <dbReference type="NCBI Taxonomy" id="1637645"/>
    <lineage>
        <taxon>Bacteria</taxon>
        <taxon>Bacillati</taxon>
        <taxon>Cyanobacteriota</taxon>
        <taxon>Cyanophyceae</taxon>
        <taxon>Oscillatoriophycideae</taxon>
        <taxon>Oscillatoriales</taxon>
        <taxon>Sirenicapillariaceae</taxon>
        <taxon>Limnoraphis</taxon>
    </lineage>
</organism>
<comment type="caution">
    <text evidence="1">The sequence shown here is derived from an EMBL/GenBank/DDBJ whole genome shotgun (WGS) entry which is preliminary data.</text>
</comment>
<accession>A0A0J9HLV4</accession>
<name>A0A0J9HLV4_9CYAN</name>